<dbReference type="InterPro" id="IPR029052">
    <property type="entry name" value="Metallo-depent_PP-like"/>
</dbReference>
<dbReference type="CDD" id="cd00063">
    <property type="entry name" value="FN3"/>
    <property type="match status" value="1"/>
</dbReference>
<organism evidence="5 6">
    <name type="scientific">Rubripirellula lacrimiformis</name>
    <dbReference type="NCBI Taxonomy" id="1930273"/>
    <lineage>
        <taxon>Bacteria</taxon>
        <taxon>Pseudomonadati</taxon>
        <taxon>Planctomycetota</taxon>
        <taxon>Planctomycetia</taxon>
        <taxon>Pirellulales</taxon>
        <taxon>Pirellulaceae</taxon>
        <taxon>Rubripirellula</taxon>
    </lineage>
</organism>
<gene>
    <name evidence="5" type="ORF">K227x_21770</name>
</gene>
<dbReference type="Gene3D" id="2.60.40.380">
    <property type="entry name" value="Purple acid phosphatase-like, N-terminal"/>
    <property type="match status" value="1"/>
</dbReference>
<evidence type="ECO:0000259" key="4">
    <source>
        <dbReference type="Pfam" id="PF16656"/>
    </source>
</evidence>
<dbReference type="SUPFAM" id="SSF56300">
    <property type="entry name" value="Metallo-dependent phosphatases"/>
    <property type="match status" value="1"/>
</dbReference>
<reference evidence="5 6" key="1">
    <citation type="submission" date="2019-02" db="EMBL/GenBank/DDBJ databases">
        <title>Deep-cultivation of Planctomycetes and their phenomic and genomic characterization uncovers novel biology.</title>
        <authorList>
            <person name="Wiegand S."/>
            <person name="Jogler M."/>
            <person name="Boedeker C."/>
            <person name="Pinto D."/>
            <person name="Vollmers J."/>
            <person name="Rivas-Marin E."/>
            <person name="Kohn T."/>
            <person name="Peeters S.H."/>
            <person name="Heuer A."/>
            <person name="Rast P."/>
            <person name="Oberbeckmann S."/>
            <person name="Bunk B."/>
            <person name="Jeske O."/>
            <person name="Meyerdierks A."/>
            <person name="Storesund J.E."/>
            <person name="Kallscheuer N."/>
            <person name="Luecker S."/>
            <person name="Lage O.M."/>
            <person name="Pohl T."/>
            <person name="Merkel B.J."/>
            <person name="Hornburger P."/>
            <person name="Mueller R.-W."/>
            <person name="Bruemmer F."/>
            <person name="Labrenz M."/>
            <person name="Spormann A.M."/>
            <person name="Op den Camp H."/>
            <person name="Overmann J."/>
            <person name="Amann R."/>
            <person name="Jetten M.S.M."/>
            <person name="Mascher T."/>
            <person name="Medema M.H."/>
            <person name="Devos D.P."/>
            <person name="Kaster A.-K."/>
            <person name="Ovreas L."/>
            <person name="Rohde M."/>
            <person name="Galperin M.Y."/>
            <person name="Jogler C."/>
        </authorList>
    </citation>
    <scope>NUCLEOTIDE SEQUENCE [LARGE SCALE GENOMIC DNA]</scope>
    <source>
        <strain evidence="5 6">K22_7</strain>
    </source>
</reference>
<dbReference type="Proteomes" id="UP000318538">
    <property type="component" value="Chromosome"/>
</dbReference>
<dbReference type="EMBL" id="CP036525">
    <property type="protein sequence ID" value="QDT03792.1"/>
    <property type="molecule type" value="Genomic_DNA"/>
</dbReference>
<evidence type="ECO:0000256" key="1">
    <source>
        <dbReference type="ARBA" id="ARBA00022729"/>
    </source>
</evidence>
<evidence type="ECO:0000259" key="3">
    <source>
        <dbReference type="Pfam" id="PF00149"/>
    </source>
</evidence>
<dbReference type="Pfam" id="PF16656">
    <property type="entry name" value="Pur_ac_phosph_N"/>
    <property type="match status" value="1"/>
</dbReference>
<dbReference type="GO" id="GO:0003993">
    <property type="term" value="F:acid phosphatase activity"/>
    <property type="evidence" value="ECO:0007669"/>
    <property type="project" value="InterPro"/>
</dbReference>
<dbReference type="PANTHER" id="PTHR22953:SF153">
    <property type="entry name" value="PURPLE ACID PHOSPHATASE"/>
    <property type="match status" value="1"/>
</dbReference>
<accession>A0A517N9I5</accession>
<proteinExistence type="predicted"/>
<feature type="chain" id="PRO_5022108918" evidence="2">
    <location>
        <begin position="28"/>
        <end position="405"/>
    </location>
</feature>
<name>A0A517N9I5_9BACT</name>
<evidence type="ECO:0000313" key="5">
    <source>
        <dbReference type="EMBL" id="QDT03792.1"/>
    </source>
</evidence>
<dbReference type="Pfam" id="PF00149">
    <property type="entry name" value="Metallophos"/>
    <property type="match status" value="1"/>
</dbReference>
<feature type="domain" description="Calcineurin-like phosphoesterase" evidence="3">
    <location>
        <begin position="174"/>
        <end position="320"/>
    </location>
</feature>
<dbReference type="InterPro" id="IPR004843">
    <property type="entry name" value="Calcineurin-like_PHP"/>
</dbReference>
<dbReference type="InterPro" id="IPR008963">
    <property type="entry name" value="Purple_acid_Pase-like_N"/>
</dbReference>
<dbReference type="PANTHER" id="PTHR22953">
    <property type="entry name" value="ACID PHOSPHATASE RELATED"/>
    <property type="match status" value="1"/>
</dbReference>
<sequence precursor="true">MTRLKPAHSLILGILCCLTLATGTADAAAPLSGTQPAQWRVVWTDDPATTATVSWSTAEAGKSHSLRFRVKGSDESQAAQLADSGRYTGGESELHYHHVRLTDLQPATAYEVQMVSDADQSPVFYFVTAPATDREFSILHGGDSRSDHKARQRMNQMIADLVATSYDNDDLGDDILALAHGGDYVVTGTKMDLWSAWLSDHEMTTTPDGRLLPVIPARGNHDKGKPFNEVFGFPEGDLNYYGIDIGPQVRFTTLNSETSTAGDQAQWLKAELKQSRASHRWVVAQYHRPVYPAVKSPGSGLKSWVPLFEKYNVDLVCEADGHNIKRTVPIRGGVQDETGVVYIGEGGLGVPQRTPKPDRWFLQSPGMADQGNHVFVLKFTNETLQGTCLLEGGTVRDQFTRNVRP</sequence>
<dbReference type="InterPro" id="IPR015914">
    <property type="entry name" value="PAPs_N"/>
</dbReference>
<dbReference type="RefSeq" id="WP_145169396.1">
    <property type="nucleotide sequence ID" value="NZ_CP036525.1"/>
</dbReference>
<dbReference type="OrthoDB" id="9804511at2"/>
<dbReference type="GO" id="GO:0046872">
    <property type="term" value="F:metal ion binding"/>
    <property type="evidence" value="ECO:0007669"/>
    <property type="project" value="InterPro"/>
</dbReference>
<dbReference type="Gene3D" id="3.60.21.10">
    <property type="match status" value="1"/>
</dbReference>
<dbReference type="AlphaFoldDB" id="A0A517N9I5"/>
<dbReference type="InterPro" id="IPR039331">
    <property type="entry name" value="PAPs-like"/>
</dbReference>
<dbReference type="KEGG" id="rlc:K227x_21770"/>
<evidence type="ECO:0000313" key="6">
    <source>
        <dbReference type="Proteomes" id="UP000318538"/>
    </source>
</evidence>
<keyword evidence="1 2" id="KW-0732">Signal</keyword>
<evidence type="ECO:0000256" key="2">
    <source>
        <dbReference type="SAM" id="SignalP"/>
    </source>
</evidence>
<feature type="signal peptide" evidence="2">
    <location>
        <begin position="1"/>
        <end position="27"/>
    </location>
</feature>
<dbReference type="SUPFAM" id="SSF49363">
    <property type="entry name" value="Purple acid phosphatase, N-terminal domain"/>
    <property type="match status" value="1"/>
</dbReference>
<protein>
    <submittedName>
        <fullName evidence="5">PhoD-like phosphatase</fullName>
    </submittedName>
</protein>
<dbReference type="InterPro" id="IPR003961">
    <property type="entry name" value="FN3_dom"/>
</dbReference>
<keyword evidence="6" id="KW-1185">Reference proteome</keyword>
<feature type="domain" description="Purple acid phosphatase N-terminal" evidence="4">
    <location>
        <begin position="36"/>
        <end position="128"/>
    </location>
</feature>